<accession>A0A834G846</accession>
<keyword evidence="3 9" id="KW-0479">Metal-binding</keyword>
<evidence type="ECO:0000256" key="4">
    <source>
        <dbReference type="ARBA" id="ARBA00022801"/>
    </source>
</evidence>
<dbReference type="EMBL" id="WJXA01000011">
    <property type="protein sequence ID" value="KAF7127769.1"/>
    <property type="molecule type" value="Genomic_DNA"/>
</dbReference>
<feature type="compositionally biased region" description="Polar residues" evidence="10">
    <location>
        <begin position="46"/>
        <end position="76"/>
    </location>
</feature>
<comment type="similarity">
    <text evidence="1">Belongs to the HAD-like hydrolase superfamily. EYA family.</text>
</comment>
<feature type="active site" description="Proton donor" evidence="8">
    <location>
        <position position="91"/>
    </location>
</feature>
<dbReference type="NCBIfam" id="TIGR01658">
    <property type="entry name" value="EYA-cons_domain"/>
    <property type="match status" value="1"/>
</dbReference>
<dbReference type="Gene3D" id="3.40.50.12350">
    <property type="match status" value="2"/>
</dbReference>
<keyword evidence="6" id="KW-0904">Protein phosphatase</keyword>
<evidence type="ECO:0000256" key="7">
    <source>
        <dbReference type="ARBA" id="ARBA00051722"/>
    </source>
</evidence>
<name>A0A834G846_RHOSS</name>
<dbReference type="InterPro" id="IPR006545">
    <property type="entry name" value="EYA_dom"/>
</dbReference>
<dbReference type="PANTHER" id="PTHR10190:SF16">
    <property type="entry name" value="DEVELOPMENTAL PROTEIN EYES ABSENT"/>
    <property type="match status" value="1"/>
</dbReference>
<keyword evidence="4" id="KW-0378">Hydrolase</keyword>
<feature type="active site" description="Nucleophile" evidence="8">
    <location>
        <position position="89"/>
    </location>
</feature>
<reference evidence="11" key="1">
    <citation type="submission" date="2019-11" db="EMBL/GenBank/DDBJ databases">
        <authorList>
            <person name="Liu Y."/>
            <person name="Hou J."/>
            <person name="Li T.-Q."/>
            <person name="Guan C.-H."/>
            <person name="Wu X."/>
            <person name="Wu H.-Z."/>
            <person name="Ling F."/>
            <person name="Zhang R."/>
            <person name="Shi X.-G."/>
            <person name="Ren J.-P."/>
            <person name="Chen E.-F."/>
            <person name="Sun J.-M."/>
        </authorList>
    </citation>
    <scope>NUCLEOTIDE SEQUENCE</scope>
    <source>
        <strain evidence="11">Adult_tree_wgs_1</strain>
        <tissue evidence="11">Leaves</tissue>
    </source>
</reference>
<dbReference type="PANTHER" id="PTHR10190">
    <property type="entry name" value="EYES ABSENT"/>
    <property type="match status" value="1"/>
</dbReference>
<feature type="region of interest" description="Disordered" evidence="10">
    <location>
        <begin position="1"/>
        <end position="76"/>
    </location>
</feature>
<dbReference type="GO" id="GO:0046872">
    <property type="term" value="F:metal ion binding"/>
    <property type="evidence" value="ECO:0007669"/>
    <property type="project" value="UniProtKB-KW"/>
</dbReference>
<dbReference type="EC" id="3.1.3.48" evidence="2"/>
<proteinExistence type="inferred from homology"/>
<evidence type="ECO:0000256" key="9">
    <source>
        <dbReference type="PIRSR" id="PIRSR628472-2"/>
    </source>
</evidence>
<dbReference type="AlphaFoldDB" id="A0A834G846"/>
<keyword evidence="5 9" id="KW-0460">Magnesium</keyword>
<protein>
    <recommendedName>
        <fullName evidence="2">protein-tyrosine-phosphatase</fullName>
        <ecNumber evidence="2">3.1.3.48</ecNumber>
    </recommendedName>
</protein>
<organism evidence="11 12">
    <name type="scientific">Rhododendron simsii</name>
    <name type="common">Sims's rhododendron</name>
    <dbReference type="NCBI Taxonomy" id="118357"/>
    <lineage>
        <taxon>Eukaryota</taxon>
        <taxon>Viridiplantae</taxon>
        <taxon>Streptophyta</taxon>
        <taxon>Embryophyta</taxon>
        <taxon>Tracheophyta</taxon>
        <taxon>Spermatophyta</taxon>
        <taxon>Magnoliopsida</taxon>
        <taxon>eudicotyledons</taxon>
        <taxon>Gunneridae</taxon>
        <taxon>Pentapetalae</taxon>
        <taxon>asterids</taxon>
        <taxon>Ericales</taxon>
        <taxon>Ericaceae</taxon>
        <taxon>Ericoideae</taxon>
        <taxon>Rhodoreae</taxon>
        <taxon>Rhododendron</taxon>
    </lineage>
</organism>
<sequence>MPAEGFRRRRDIRGSPLHPREYAQFAKEKMDSKKPNSKRQRASYELSRSSFETNEGDTNWVGSSMDTTDTTRGSAENSSDQRLKVYIWDMDETLILLKSLLNRTYAEAFNGLKDVQKGVEIGNVWENHILQVCDDYFFYEQIENCNTPFLDALSQHDDGRDLSNYDFHQDGFSGLQDDSSKRKLAYRHRVIAQKYKKGLHRIFDQEMRKFWDDLFDVTDSYTDRWLSSARSCLEQCSGGNEDLTPGTTSADGIHDSITNFQHINVLVTSGSLIPSLVKCLLFRLDDLITYENGRYSFYKEEELSKVCAVWCLEDLFASPVNQCKSALIRVWLLAELKQCPPRDTTFLVEPLGLSSKTCCSLWDGNKPFVGIQKRITMWHLSAGPIPQALGDWKTQSIPAVINSLLCSTVYSSWDVGKLQCFSMIKERFSGPNVQFCVIGDGWEECEAAQAMRWPFVKINVEPGGSHRFPGLSLTTLNHYFSIVYGTAVAKEDDD</sequence>
<dbReference type="Proteomes" id="UP000626092">
    <property type="component" value="Unassembled WGS sequence"/>
</dbReference>
<feature type="binding site" evidence="9">
    <location>
        <position position="91"/>
    </location>
    <ligand>
        <name>Mg(2+)</name>
        <dbReference type="ChEBI" id="CHEBI:18420"/>
    </ligand>
</feature>
<dbReference type="GO" id="GO:0005634">
    <property type="term" value="C:nucleus"/>
    <property type="evidence" value="ECO:0007669"/>
    <property type="project" value="TreeGrafter"/>
</dbReference>
<gene>
    <name evidence="11" type="ORF">RHSIM_Rhsim11G0013400</name>
</gene>
<dbReference type="InterPro" id="IPR028472">
    <property type="entry name" value="EYA"/>
</dbReference>
<comment type="caution">
    <text evidence="11">The sequence shown here is derived from an EMBL/GenBank/DDBJ whole genome shotgun (WGS) entry which is preliminary data.</text>
</comment>
<comment type="cofactor">
    <cofactor evidence="9">
        <name>Mg(2+)</name>
        <dbReference type="ChEBI" id="CHEBI:18420"/>
    </cofactor>
    <text evidence="9">Binds 1 Mg(2+) ion per subunit.</text>
</comment>
<dbReference type="GO" id="GO:0045739">
    <property type="term" value="P:positive regulation of DNA repair"/>
    <property type="evidence" value="ECO:0007669"/>
    <property type="project" value="TreeGrafter"/>
</dbReference>
<evidence type="ECO:0000313" key="11">
    <source>
        <dbReference type="EMBL" id="KAF7127769.1"/>
    </source>
</evidence>
<keyword evidence="12" id="KW-1185">Reference proteome</keyword>
<dbReference type="InterPro" id="IPR038102">
    <property type="entry name" value="EYA_dom_sf"/>
</dbReference>
<evidence type="ECO:0000256" key="10">
    <source>
        <dbReference type="SAM" id="MobiDB-lite"/>
    </source>
</evidence>
<evidence type="ECO:0000256" key="8">
    <source>
        <dbReference type="PIRSR" id="PIRSR628472-1"/>
    </source>
</evidence>
<feature type="binding site" evidence="9">
    <location>
        <position position="89"/>
    </location>
    <ligand>
        <name>Mg(2+)</name>
        <dbReference type="ChEBI" id="CHEBI:18420"/>
    </ligand>
</feature>
<evidence type="ECO:0000256" key="5">
    <source>
        <dbReference type="ARBA" id="ARBA00022842"/>
    </source>
</evidence>
<dbReference type="OrthoDB" id="167668at2759"/>
<feature type="compositionally biased region" description="Basic and acidic residues" evidence="10">
    <location>
        <begin position="18"/>
        <end position="34"/>
    </location>
</feature>
<dbReference type="GO" id="GO:0004725">
    <property type="term" value="F:protein tyrosine phosphatase activity"/>
    <property type="evidence" value="ECO:0007669"/>
    <property type="project" value="UniProtKB-EC"/>
</dbReference>
<evidence type="ECO:0000256" key="2">
    <source>
        <dbReference type="ARBA" id="ARBA00013064"/>
    </source>
</evidence>
<dbReference type="GO" id="GO:0030154">
    <property type="term" value="P:cell differentiation"/>
    <property type="evidence" value="ECO:0007669"/>
    <property type="project" value="TreeGrafter"/>
</dbReference>
<comment type="catalytic activity">
    <reaction evidence="7">
        <text>O-phospho-L-tyrosyl-[protein] + H2O = L-tyrosyl-[protein] + phosphate</text>
        <dbReference type="Rhea" id="RHEA:10684"/>
        <dbReference type="Rhea" id="RHEA-COMP:10136"/>
        <dbReference type="Rhea" id="RHEA-COMP:20101"/>
        <dbReference type="ChEBI" id="CHEBI:15377"/>
        <dbReference type="ChEBI" id="CHEBI:43474"/>
        <dbReference type="ChEBI" id="CHEBI:46858"/>
        <dbReference type="ChEBI" id="CHEBI:61978"/>
        <dbReference type="EC" id="3.1.3.48"/>
    </reaction>
</comment>
<evidence type="ECO:0000313" key="12">
    <source>
        <dbReference type="Proteomes" id="UP000626092"/>
    </source>
</evidence>
<evidence type="ECO:0000256" key="1">
    <source>
        <dbReference type="ARBA" id="ARBA00010501"/>
    </source>
</evidence>
<evidence type="ECO:0000256" key="3">
    <source>
        <dbReference type="ARBA" id="ARBA00022723"/>
    </source>
</evidence>
<evidence type="ECO:0000256" key="6">
    <source>
        <dbReference type="ARBA" id="ARBA00022912"/>
    </source>
</evidence>